<organism evidence="2 3">
    <name type="scientific">Caerostris extrusa</name>
    <name type="common">Bark spider</name>
    <name type="synonym">Caerostris bankana</name>
    <dbReference type="NCBI Taxonomy" id="172846"/>
    <lineage>
        <taxon>Eukaryota</taxon>
        <taxon>Metazoa</taxon>
        <taxon>Ecdysozoa</taxon>
        <taxon>Arthropoda</taxon>
        <taxon>Chelicerata</taxon>
        <taxon>Arachnida</taxon>
        <taxon>Araneae</taxon>
        <taxon>Araneomorphae</taxon>
        <taxon>Entelegynae</taxon>
        <taxon>Araneoidea</taxon>
        <taxon>Araneidae</taxon>
        <taxon>Caerostris</taxon>
    </lineage>
</organism>
<evidence type="ECO:0000313" key="2">
    <source>
        <dbReference type="EMBL" id="GIY10879.1"/>
    </source>
</evidence>
<reference evidence="2 3" key="1">
    <citation type="submission" date="2021-06" db="EMBL/GenBank/DDBJ databases">
        <title>Caerostris extrusa draft genome.</title>
        <authorList>
            <person name="Kono N."/>
            <person name="Arakawa K."/>
        </authorList>
    </citation>
    <scope>NUCLEOTIDE SEQUENCE [LARGE SCALE GENOMIC DNA]</scope>
</reference>
<evidence type="ECO:0000256" key="1">
    <source>
        <dbReference type="SAM" id="MobiDB-lite"/>
    </source>
</evidence>
<dbReference type="PROSITE" id="PS51257">
    <property type="entry name" value="PROKAR_LIPOPROTEIN"/>
    <property type="match status" value="1"/>
</dbReference>
<protein>
    <submittedName>
        <fullName evidence="2">Uncharacterized protein</fullName>
    </submittedName>
</protein>
<feature type="region of interest" description="Disordered" evidence="1">
    <location>
        <begin position="1"/>
        <end position="22"/>
    </location>
</feature>
<dbReference type="Proteomes" id="UP001054945">
    <property type="component" value="Unassembled WGS sequence"/>
</dbReference>
<dbReference type="EMBL" id="BPLR01006573">
    <property type="protein sequence ID" value="GIY10879.1"/>
    <property type="molecule type" value="Genomic_DNA"/>
</dbReference>
<keyword evidence="3" id="KW-1185">Reference proteome</keyword>
<comment type="caution">
    <text evidence="2">The sequence shown here is derived from an EMBL/GenBank/DDBJ whole genome shotgun (WGS) entry which is preliminary data.</text>
</comment>
<accession>A0AAV4QNI1</accession>
<sequence>MILDRVSSAIFGAAGPPPHPPSSLQACATEERLRNLGKSVKSLIEILRCESFDYLGMETAEWEKYVLIKSVGRQFELRKTLNVWCK</sequence>
<proteinExistence type="predicted"/>
<evidence type="ECO:0000313" key="3">
    <source>
        <dbReference type="Proteomes" id="UP001054945"/>
    </source>
</evidence>
<dbReference type="AlphaFoldDB" id="A0AAV4QNI1"/>
<gene>
    <name evidence="2" type="ORF">CEXT_514631</name>
</gene>
<name>A0AAV4QNI1_CAEEX</name>